<accession>A0ABV8GBH1</accession>
<comment type="caution">
    <text evidence="1">The sequence shown here is derived from an EMBL/GenBank/DDBJ whole genome shotgun (WGS) entry which is preliminary data.</text>
</comment>
<gene>
    <name evidence="1" type="ORF">ACFOY2_28070</name>
</gene>
<dbReference type="Proteomes" id="UP001595851">
    <property type="component" value="Unassembled WGS sequence"/>
</dbReference>
<name>A0ABV8GBH1_9ACTN</name>
<sequence length="139" mass="15745">MFLRLLYLLMARLFGWLTLLTRGDTSKEMEILVLRHEVAVLRRQIARQQPDWADRAVLASPSPGVRRPKWQVRGGTLRRVPRGPRRPGPQYAWRRPAIITSVLNWEVFTTAAANGYFANLPKAAIGEPYGPKVMTPAVA</sequence>
<dbReference type="RefSeq" id="WP_379531072.1">
    <property type="nucleotide sequence ID" value="NZ_JBHSBI010000015.1"/>
</dbReference>
<protein>
    <submittedName>
        <fullName evidence="1">Uncharacterized protein</fullName>
    </submittedName>
</protein>
<organism evidence="1 2">
    <name type="scientific">Nonomuraea purpurea</name>
    <dbReference type="NCBI Taxonomy" id="1849276"/>
    <lineage>
        <taxon>Bacteria</taxon>
        <taxon>Bacillati</taxon>
        <taxon>Actinomycetota</taxon>
        <taxon>Actinomycetes</taxon>
        <taxon>Streptosporangiales</taxon>
        <taxon>Streptosporangiaceae</taxon>
        <taxon>Nonomuraea</taxon>
    </lineage>
</organism>
<keyword evidence="2" id="KW-1185">Reference proteome</keyword>
<evidence type="ECO:0000313" key="1">
    <source>
        <dbReference type="EMBL" id="MFC4011113.1"/>
    </source>
</evidence>
<evidence type="ECO:0000313" key="2">
    <source>
        <dbReference type="Proteomes" id="UP001595851"/>
    </source>
</evidence>
<proteinExistence type="predicted"/>
<reference evidence="2" key="1">
    <citation type="journal article" date="2019" name="Int. J. Syst. Evol. Microbiol.">
        <title>The Global Catalogue of Microorganisms (GCM) 10K type strain sequencing project: providing services to taxonomists for standard genome sequencing and annotation.</title>
        <authorList>
            <consortium name="The Broad Institute Genomics Platform"/>
            <consortium name="The Broad Institute Genome Sequencing Center for Infectious Disease"/>
            <person name="Wu L."/>
            <person name="Ma J."/>
        </authorList>
    </citation>
    <scope>NUCLEOTIDE SEQUENCE [LARGE SCALE GENOMIC DNA]</scope>
    <source>
        <strain evidence="2">TBRC 1276</strain>
    </source>
</reference>
<dbReference type="EMBL" id="JBHSBI010000015">
    <property type="protein sequence ID" value="MFC4011113.1"/>
    <property type="molecule type" value="Genomic_DNA"/>
</dbReference>